<sequence length="115" mass="12908">MDLHTQLTSPEEASFSHVTVTKVKWVPAATKQIRRARAPNQTEGDDARGSFVFASPLFGFTAEAPKVARESWWTCLSGTPHCRPRLFTRVNYAGILLCWLVCPMCVPSSQRTRNK</sequence>
<proteinExistence type="evidence at transcript level"/>
<name>B6THT5_MAIZE</name>
<dbReference type="EMBL" id="EU964550">
    <property type="protein sequence ID" value="ACG36668.1"/>
    <property type="molecule type" value="mRNA"/>
</dbReference>
<evidence type="ECO:0000313" key="1">
    <source>
        <dbReference type="EMBL" id="ACG36668.1"/>
    </source>
</evidence>
<dbReference type="AlphaFoldDB" id="B6THT5"/>
<reference evidence="1" key="1">
    <citation type="journal article" date="2009" name="Plant Mol. Biol.">
        <title>Insights into corn genes derived from large-scale cDNA sequencing.</title>
        <authorList>
            <person name="Alexandrov N.N."/>
            <person name="Brover V.V."/>
            <person name="Freidin S."/>
            <person name="Troukhan M.E."/>
            <person name="Tatarinova T.V."/>
            <person name="Zhang H."/>
            <person name="Swaller T.J."/>
            <person name="Lu Y.P."/>
            <person name="Bouck J."/>
            <person name="Flavell R.B."/>
            <person name="Feldmann K.A."/>
        </authorList>
    </citation>
    <scope>NUCLEOTIDE SEQUENCE</scope>
</reference>
<organism evidence="1">
    <name type="scientific">Zea mays</name>
    <name type="common">Maize</name>
    <dbReference type="NCBI Taxonomy" id="4577"/>
    <lineage>
        <taxon>Eukaryota</taxon>
        <taxon>Viridiplantae</taxon>
        <taxon>Streptophyta</taxon>
        <taxon>Embryophyta</taxon>
        <taxon>Tracheophyta</taxon>
        <taxon>Spermatophyta</taxon>
        <taxon>Magnoliopsida</taxon>
        <taxon>Liliopsida</taxon>
        <taxon>Poales</taxon>
        <taxon>Poaceae</taxon>
        <taxon>PACMAD clade</taxon>
        <taxon>Panicoideae</taxon>
        <taxon>Andropogonodae</taxon>
        <taxon>Andropogoneae</taxon>
        <taxon>Tripsacinae</taxon>
        <taxon>Zea</taxon>
    </lineage>
</organism>
<protein>
    <submittedName>
        <fullName evidence="1">Uncharacterized protein</fullName>
    </submittedName>
</protein>
<accession>B6THT5</accession>